<comment type="caution">
    <text evidence="1">The sequence shown here is derived from an EMBL/GenBank/DDBJ whole genome shotgun (WGS) entry which is preliminary data.</text>
</comment>
<evidence type="ECO:0000313" key="1">
    <source>
        <dbReference type="EMBL" id="OIQ73897.1"/>
    </source>
</evidence>
<reference evidence="1" key="1">
    <citation type="submission" date="2016-10" db="EMBL/GenBank/DDBJ databases">
        <title>Sequence of Gallionella enrichment culture.</title>
        <authorList>
            <person name="Poehlein A."/>
            <person name="Muehling M."/>
            <person name="Daniel R."/>
        </authorList>
    </citation>
    <scope>NUCLEOTIDE SEQUENCE</scope>
</reference>
<dbReference type="AlphaFoldDB" id="A0A1J5PQW3"/>
<accession>A0A1J5PQW3</accession>
<name>A0A1J5PQW3_9ZZZZ</name>
<gene>
    <name evidence="1" type="ORF">GALL_444650</name>
</gene>
<sequence>MPVSWTVAPATGLNAVAASWVTTVPPNALRGRVSTTWVAISWLLPTVMSDEDAVSCTAEVAPGGTVVQEMSNR</sequence>
<proteinExistence type="predicted"/>
<protein>
    <submittedName>
        <fullName evidence="1">Uncharacterized protein</fullName>
    </submittedName>
</protein>
<organism evidence="1">
    <name type="scientific">mine drainage metagenome</name>
    <dbReference type="NCBI Taxonomy" id="410659"/>
    <lineage>
        <taxon>unclassified sequences</taxon>
        <taxon>metagenomes</taxon>
        <taxon>ecological metagenomes</taxon>
    </lineage>
</organism>
<dbReference type="EMBL" id="MLJW01002699">
    <property type="protein sequence ID" value="OIQ73897.1"/>
    <property type="molecule type" value="Genomic_DNA"/>
</dbReference>